<dbReference type="RefSeq" id="WP_264088355.1">
    <property type="nucleotide sequence ID" value="NZ_JAMPJT010000001.1"/>
</dbReference>
<protein>
    <submittedName>
        <fullName evidence="1">Uncharacterized protein</fullName>
    </submittedName>
</protein>
<sequence length="66" mass="7268">MSLVYKLGAGAGKSGAGDSVGVIAAMIKYYNENYFILNAEDMNSLFFVWYSPVEINKDKSSAMDFQ</sequence>
<dbReference type="Proteomes" id="UP001165568">
    <property type="component" value="Unassembled WGS sequence"/>
</dbReference>
<evidence type="ECO:0000313" key="2">
    <source>
        <dbReference type="EMBL" id="MCV9880663.1"/>
    </source>
</evidence>
<accession>A0AA41XWL9</accession>
<evidence type="ECO:0000313" key="4">
    <source>
        <dbReference type="Proteomes" id="UP001165569"/>
    </source>
</evidence>
<name>A0AA41XWL9_9GAMM</name>
<reference evidence="1" key="1">
    <citation type="submission" date="2022-04" db="EMBL/GenBank/DDBJ databases">
        <title>Brenneria sp. isolated from walnut trees in Serbia.</title>
        <authorList>
            <person name="Gasic K."/>
            <person name="Zlatkovic N."/>
            <person name="Kuzmanovic N."/>
        </authorList>
    </citation>
    <scope>NUCLEOTIDE SEQUENCE</scope>
    <source>
        <strain evidence="2">KBI 423</strain>
        <strain evidence="1">KBI 447</strain>
    </source>
</reference>
<keyword evidence="3" id="KW-1185">Reference proteome</keyword>
<dbReference type="Proteomes" id="UP001165569">
    <property type="component" value="Unassembled WGS sequence"/>
</dbReference>
<dbReference type="EMBL" id="JAMPJT010000001">
    <property type="protein sequence ID" value="MCV9877772.1"/>
    <property type="molecule type" value="Genomic_DNA"/>
</dbReference>
<proteinExistence type="predicted"/>
<dbReference type="EMBL" id="JAMPJU010000001">
    <property type="protein sequence ID" value="MCV9880663.1"/>
    <property type="molecule type" value="Genomic_DNA"/>
</dbReference>
<gene>
    <name evidence="1" type="ORF">NC803_02740</name>
    <name evidence="2" type="ORF">NC856_00010</name>
</gene>
<evidence type="ECO:0000313" key="1">
    <source>
        <dbReference type="EMBL" id="MCV9877772.1"/>
    </source>
</evidence>
<dbReference type="AlphaFoldDB" id="A0AA41XWL9"/>
<organism evidence="1 4">
    <name type="scientific">Brenneria izbisi</name>
    <dbReference type="NCBI Taxonomy" id="2939450"/>
    <lineage>
        <taxon>Bacteria</taxon>
        <taxon>Pseudomonadati</taxon>
        <taxon>Pseudomonadota</taxon>
        <taxon>Gammaproteobacteria</taxon>
        <taxon>Enterobacterales</taxon>
        <taxon>Pectobacteriaceae</taxon>
        <taxon>Brenneria</taxon>
    </lineage>
</organism>
<comment type="caution">
    <text evidence="1">The sequence shown here is derived from an EMBL/GenBank/DDBJ whole genome shotgun (WGS) entry which is preliminary data.</text>
</comment>
<evidence type="ECO:0000313" key="3">
    <source>
        <dbReference type="Proteomes" id="UP001165568"/>
    </source>
</evidence>